<dbReference type="OrthoDB" id="9811471at2"/>
<dbReference type="EC" id="3.5.1.4" evidence="3"/>
<evidence type="ECO:0000313" key="3">
    <source>
        <dbReference type="EMBL" id="RVU47339.1"/>
    </source>
</evidence>
<dbReference type="InterPro" id="IPR023631">
    <property type="entry name" value="Amidase_dom"/>
</dbReference>
<proteinExistence type="predicted"/>
<feature type="signal peptide" evidence="1">
    <location>
        <begin position="1"/>
        <end position="25"/>
    </location>
</feature>
<name>A0A437RKQ6_9BURK</name>
<evidence type="ECO:0000313" key="4">
    <source>
        <dbReference type="Proteomes" id="UP000285575"/>
    </source>
</evidence>
<evidence type="ECO:0000256" key="1">
    <source>
        <dbReference type="SAM" id="SignalP"/>
    </source>
</evidence>
<dbReference type="Pfam" id="PF01425">
    <property type="entry name" value="Amidase"/>
    <property type="match status" value="1"/>
</dbReference>
<protein>
    <submittedName>
        <fullName evidence="3">Amidase</fullName>
        <ecNumber evidence="3">3.5.1.4</ecNumber>
    </submittedName>
</protein>
<keyword evidence="1" id="KW-0732">Signal</keyword>
<dbReference type="AlphaFoldDB" id="A0A437RKQ6"/>
<gene>
    <name evidence="3" type="ORF">EOE66_06225</name>
</gene>
<dbReference type="EMBL" id="SACR01000002">
    <property type="protein sequence ID" value="RVU47339.1"/>
    <property type="molecule type" value="Genomic_DNA"/>
</dbReference>
<feature type="chain" id="PRO_5019025266" evidence="1">
    <location>
        <begin position="26"/>
        <end position="531"/>
    </location>
</feature>
<organism evidence="3 4">
    <name type="scientific">Rubrivivax rivuli</name>
    <dbReference type="NCBI Taxonomy" id="1862385"/>
    <lineage>
        <taxon>Bacteria</taxon>
        <taxon>Pseudomonadati</taxon>
        <taxon>Pseudomonadota</taxon>
        <taxon>Betaproteobacteria</taxon>
        <taxon>Burkholderiales</taxon>
        <taxon>Sphaerotilaceae</taxon>
        <taxon>Rubrivivax</taxon>
    </lineage>
</organism>
<dbReference type="SUPFAM" id="SSF75304">
    <property type="entry name" value="Amidase signature (AS) enzymes"/>
    <property type="match status" value="1"/>
</dbReference>
<keyword evidence="4" id="KW-1185">Reference proteome</keyword>
<evidence type="ECO:0000259" key="2">
    <source>
        <dbReference type="Pfam" id="PF01425"/>
    </source>
</evidence>
<dbReference type="PANTHER" id="PTHR42678">
    <property type="entry name" value="AMIDASE"/>
    <property type="match status" value="1"/>
</dbReference>
<dbReference type="InterPro" id="IPR036928">
    <property type="entry name" value="AS_sf"/>
</dbReference>
<dbReference type="PANTHER" id="PTHR42678:SF34">
    <property type="entry name" value="OS04G0183300 PROTEIN"/>
    <property type="match status" value="1"/>
</dbReference>
<keyword evidence="3" id="KW-0378">Hydrolase</keyword>
<feature type="domain" description="Amidase" evidence="2">
    <location>
        <begin position="61"/>
        <end position="506"/>
    </location>
</feature>
<dbReference type="RefSeq" id="WP_128227803.1">
    <property type="nucleotide sequence ID" value="NZ_SACR01000002.1"/>
</dbReference>
<sequence length="531" mass="55326">MQRRSLLLAATAGAATLKASAMSNAQPPNKATTAALPDLQEASANALAQALQTGRTTAEALVKGYSARIEALDRRGPKLNSVIEMNPDALAIARERDAERRAGKLRGPLHGLPVLLKDNIATADKMATTAGSLALDGVRANRDAHIVKRLREAGAVILGKTNLSEWANIRSTRSTSGWSARGGLTRNPYALDRSTSGSSSGTGAAIAASLCALGVGTETDGSIVSPASINGLVGLKPTIGRVSRAGIIPIAHSQDTAGPMTRTVADAALLYAAMLGPDADDAVTLKQPAAPTGPLAAASLKGVRMGVARAYFTGNDEADAVLEAAIAKLRELGATIVDDAGLPAPGYGDAELSVLLHELKHDLAVWLKTYAPQAKVQSLADVIAFNRQHAAREMPWFRQELFEKAQALGGLDSPAYREALEACVKGARTEGLDRAFETHRLDALIAPTGGPAWLIDPVNGDHYGGSFSTPAAVAGYPHLTVPAGFVQGLPLGLSFVGRPYTEAQLLAYGLAFEQATQHRCAPAYVKRSVPV</sequence>
<reference evidence="3 4" key="1">
    <citation type="submission" date="2019-01" db="EMBL/GenBank/DDBJ databases">
        <authorList>
            <person name="Chen W.-M."/>
        </authorList>
    </citation>
    <scope>NUCLEOTIDE SEQUENCE [LARGE SCALE GENOMIC DNA]</scope>
    <source>
        <strain evidence="3 4">KYPY4</strain>
    </source>
</reference>
<dbReference type="GO" id="GO:0004040">
    <property type="term" value="F:amidase activity"/>
    <property type="evidence" value="ECO:0007669"/>
    <property type="project" value="UniProtKB-EC"/>
</dbReference>
<dbReference type="NCBIfam" id="NF006006">
    <property type="entry name" value="PRK08137.1"/>
    <property type="match status" value="1"/>
</dbReference>
<accession>A0A437RKQ6</accession>
<dbReference type="Proteomes" id="UP000285575">
    <property type="component" value="Unassembled WGS sequence"/>
</dbReference>
<dbReference type="Gene3D" id="3.90.1300.10">
    <property type="entry name" value="Amidase signature (AS) domain"/>
    <property type="match status" value="1"/>
</dbReference>
<comment type="caution">
    <text evidence="3">The sequence shown here is derived from an EMBL/GenBank/DDBJ whole genome shotgun (WGS) entry which is preliminary data.</text>
</comment>